<evidence type="ECO:0000313" key="1">
    <source>
        <dbReference type="EMBL" id="GBM05763.1"/>
    </source>
</evidence>
<keyword evidence="2" id="KW-1185">Reference proteome</keyword>
<evidence type="ECO:0000313" key="2">
    <source>
        <dbReference type="Proteomes" id="UP000499080"/>
    </source>
</evidence>
<gene>
    <name evidence="1" type="ORF">AVEN_55848_1</name>
</gene>
<dbReference type="AlphaFoldDB" id="A0A4Y2CN28"/>
<accession>A0A4Y2CN28</accession>
<reference evidence="1 2" key="1">
    <citation type="journal article" date="2019" name="Sci. Rep.">
        <title>Orb-weaving spider Araneus ventricosus genome elucidates the spidroin gene catalogue.</title>
        <authorList>
            <person name="Kono N."/>
            <person name="Nakamura H."/>
            <person name="Ohtoshi R."/>
            <person name="Moran D.A.P."/>
            <person name="Shinohara A."/>
            <person name="Yoshida Y."/>
            <person name="Fujiwara M."/>
            <person name="Mori M."/>
            <person name="Tomita M."/>
            <person name="Arakawa K."/>
        </authorList>
    </citation>
    <scope>NUCLEOTIDE SEQUENCE [LARGE SCALE GENOMIC DNA]</scope>
</reference>
<comment type="caution">
    <text evidence="1">The sequence shown here is derived from an EMBL/GenBank/DDBJ whole genome shotgun (WGS) entry which is preliminary data.</text>
</comment>
<protein>
    <submittedName>
        <fullName evidence="1">Uncharacterized protein</fullName>
    </submittedName>
</protein>
<dbReference type="EMBL" id="BGPR01000218">
    <property type="protein sequence ID" value="GBM05763.1"/>
    <property type="molecule type" value="Genomic_DNA"/>
</dbReference>
<sequence length="109" mass="12083">MVQYRGFISKHPDLVLGRAVHLNNSRCDSSSAEAGVAMVVTDHGRTFSVGGTHYHWQRGPNRYCTLQGSETPLTYLAASHPCTRPSPRGPNTGDVKAFTKPFPFWFFSL</sequence>
<name>A0A4Y2CN28_ARAVE</name>
<organism evidence="1 2">
    <name type="scientific">Araneus ventricosus</name>
    <name type="common">Orbweaver spider</name>
    <name type="synonym">Epeira ventricosa</name>
    <dbReference type="NCBI Taxonomy" id="182803"/>
    <lineage>
        <taxon>Eukaryota</taxon>
        <taxon>Metazoa</taxon>
        <taxon>Ecdysozoa</taxon>
        <taxon>Arthropoda</taxon>
        <taxon>Chelicerata</taxon>
        <taxon>Arachnida</taxon>
        <taxon>Araneae</taxon>
        <taxon>Araneomorphae</taxon>
        <taxon>Entelegynae</taxon>
        <taxon>Araneoidea</taxon>
        <taxon>Araneidae</taxon>
        <taxon>Araneus</taxon>
    </lineage>
</organism>
<proteinExistence type="predicted"/>
<dbReference type="Proteomes" id="UP000499080">
    <property type="component" value="Unassembled WGS sequence"/>
</dbReference>